<reference evidence="1" key="1">
    <citation type="journal article" date="2020" name="bioRxiv">
        <title>Chromosome-level reference genome of the European wasp spider Argiope bruennichi: a resource for studies on range expansion and evolutionary adaptation.</title>
        <authorList>
            <person name="Sheffer M.M."/>
            <person name="Hoppe A."/>
            <person name="Krehenwinkel H."/>
            <person name="Uhl G."/>
            <person name="Kuss A.W."/>
            <person name="Jensen L."/>
            <person name="Jensen C."/>
            <person name="Gillespie R.G."/>
            <person name="Hoff K.J."/>
            <person name="Prost S."/>
        </authorList>
    </citation>
    <scope>NUCLEOTIDE SEQUENCE</scope>
</reference>
<comment type="caution">
    <text evidence="1">The sequence shown here is derived from an EMBL/GenBank/DDBJ whole genome shotgun (WGS) entry which is preliminary data.</text>
</comment>
<keyword evidence="2" id="KW-1185">Reference proteome</keyword>
<proteinExistence type="predicted"/>
<dbReference type="AlphaFoldDB" id="A0A8T0E0B2"/>
<accession>A0A8T0E0B2</accession>
<protein>
    <submittedName>
        <fullName evidence="1">Uncharacterized protein</fullName>
    </submittedName>
</protein>
<gene>
    <name evidence="1" type="ORF">HNY73_021837</name>
</gene>
<evidence type="ECO:0000313" key="2">
    <source>
        <dbReference type="Proteomes" id="UP000807504"/>
    </source>
</evidence>
<reference evidence="1" key="2">
    <citation type="submission" date="2020-06" db="EMBL/GenBank/DDBJ databases">
        <authorList>
            <person name="Sheffer M."/>
        </authorList>
    </citation>
    <scope>NUCLEOTIDE SEQUENCE</scope>
</reference>
<name>A0A8T0E0B2_ARGBR</name>
<dbReference type="EMBL" id="JABXBU010002231">
    <property type="protein sequence ID" value="KAF8763679.1"/>
    <property type="molecule type" value="Genomic_DNA"/>
</dbReference>
<dbReference type="Proteomes" id="UP000807504">
    <property type="component" value="Unassembled WGS sequence"/>
</dbReference>
<sequence length="114" mass="12530">MKLRGTPVRKQDFLREHLGDGFTTQEGSIRLNIVPNHDPEYGPESENGGCLGKIYLSLHAADHKRDSPFSAQVSSHWREAASQCVDRSALPSANNIFPENTIATGVHSLSPEFS</sequence>
<evidence type="ECO:0000313" key="1">
    <source>
        <dbReference type="EMBL" id="KAF8763679.1"/>
    </source>
</evidence>
<organism evidence="1 2">
    <name type="scientific">Argiope bruennichi</name>
    <name type="common">Wasp spider</name>
    <name type="synonym">Aranea bruennichi</name>
    <dbReference type="NCBI Taxonomy" id="94029"/>
    <lineage>
        <taxon>Eukaryota</taxon>
        <taxon>Metazoa</taxon>
        <taxon>Ecdysozoa</taxon>
        <taxon>Arthropoda</taxon>
        <taxon>Chelicerata</taxon>
        <taxon>Arachnida</taxon>
        <taxon>Araneae</taxon>
        <taxon>Araneomorphae</taxon>
        <taxon>Entelegynae</taxon>
        <taxon>Araneoidea</taxon>
        <taxon>Araneidae</taxon>
        <taxon>Argiope</taxon>
    </lineage>
</organism>